<dbReference type="InterPro" id="IPR000568">
    <property type="entry name" value="ATP_synth_F0_asu"/>
</dbReference>
<reference evidence="12 13" key="1">
    <citation type="submission" date="2019-03" db="EMBL/GenBank/DDBJ databases">
        <title>Genomic Encyclopedia of Archaeal and Bacterial Type Strains, Phase II (KMG-II): from individual species to whole genera.</title>
        <authorList>
            <person name="Goeker M."/>
        </authorList>
    </citation>
    <scope>NUCLEOTIDE SEQUENCE [LARGE SCALE GENOMIC DNA]</scope>
    <source>
        <strain evidence="12 13">ATCC 35214</strain>
    </source>
</reference>
<keyword evidence="8" id="KW-0406">Ion transport</keyword>
<dbReference type="InterPro" id="IPR045082">
    <property type="entry name" value="ATP_syn_F0_a_bact/chloroplast"/>
</dbReference>
<comment type="subcellular location">
    <subcellularLocation>
        <location evidence="1">Membrane</location>
        <topology evidence="1">Multi-pass membrane protein</topology>
    </subcellularLocation>
</comment>
<dbReference type="RefSeq" id="WP_134109997.1">
    <property type="nucleotide sequence ID" value="NZ_SOCN01000001.1"/>
</dbReference>
<evidence type="ECO:0000256" key="9">
    <source>
        <dbReference type="ARBA" id="ARBA00023136"/>
    </source>
</evidence>
<evidence type="ECO:0000256" key="7">
    <source>
        <dbReference type="ARBA" id="ARBA00022989"/>
    </source>
</evidence>
<keyword evidence="10" id="KW-0066">ATP synthesis</keyword>
<evidence type="ECO:0000256" key="6">
    <source>
        <dbReference type="ARBA" id="ARBA00022781"/>
    </source>
</evidence>
<dbReference type="GO" id="GO:0005886">
    <property type="term" value="C:plasma membrane"/>
    <property type="evidence" value="ECO:0007669"/>
    <property type="project" value="TreeGrafter"/>
</dbReference>
<feature type="transmembrane region" description="Helical" evidence="11">
    <location>
        <begin position="16"/>
        <end position="35"/>
    </location>
</feature>
<keyword evidence="13" id="KW-1185">Reference proteome</keyword>
<proteinExistence type="inferred from homology"/>
<evidence type="ECO:0000256" key="8">
    <source>
        <dbReference type="ARBA" id="ARBA00023065"/>
    </source>
</evidence>
<evidence type="ECO:0000256" key="11">
    <source>
        <dbReference type="SAM" id="Phobius"/>
    </source>
</evidence>
<sequence>MSGFKESLWNWSYPQLFSLIMTVLIIFIICIIVFVKIRKSKPDKAPSGVVQVAEGYVGYIDSTFDEISTGKIPGAKFYIFTLATFLLIGNLLPILGLEPVVTAYSVPLTLALSTWFGIFIAGAIHRKLKYLWAYIKAPWDLISKVPPLISLSFRIYGNIIGGSLILTMMYTAFAFIFHKIPGVSTSEDYPLKFIIGIIFTPFFHLYFDIFDGLLQTLVFTLLTAVYWSIESTAEEEKPKKVQNSQVGIFKKFGKRKIESIY</sequence>
<comment type="similarity">
    <text evidence="2">Belongs to the ATPase A chain family.</text>
</comment>
<evidence type="ECO:0000256" key="3">
    <source>
        <dbReference type="ARBA" id="ARBA00022448"/>
    </source>
</evidence>
<protein>
    <submittedName>
        <fullName evidence="12">F-type H+-transporting ATPase subunit a</fullName>
    </submittedName>
</protein>
<dbReference type="Pfam" id="PF00119">
    <property type="entry name" value="ATP-synt_A"/>
    <property type="match status" value="1"/>
</dbReference>
<gene>
    <name evidence="12" type="ORF">BCF59_0049</name>
</gene>
<dbReference type="SUPFAM" id="SSF81336">
    <property type="entry name" value="F1F0 ATP synthase subunit A"/>
    <property type="match status" value="1"/>
</dbReference>
<organism evidence="12 13">
    <name type="scientific">Mycoplasmopsis mustelae</name>
    <dbReference type="NCBI Taxonomy" id="171289"/>
    <lineage>
        <taxon>Bacteria</taxon>
        <taxon>Bacillati</taxon>
        <taxon>Mycoplasmatota</taxon>
        <taxon>Mycoplasmoidales</taxon>
        <taxon>Metamycoplasmataceae</taxon>
        <taxon>Mycoplasmopsis</taxon>
    </lineage>
</organism>
<keyword evidence="9 11" id="KW-0472">Membrane</keyword>
<evidence type="ECO:0000256" key="1">
    <source>
        <dbReference type="ARBA" id="ARBA00004141"/>
    </source>
</evidence>
<keyword evidence="6" id="KW-0375">Hydrogen ion transport</keyword>
<dbReference type="NCBIfam" id="NF004487">
    <property type="entry name" value="PRK05815.3-5"/>
    <property type="match status" value="1"/>
</dbReference>
<keyword evidence="3" id="KW-0813">Transport</keyword>
<dbReference type="GO" id="GO:0046933">
    <property type="term" value="F:proton-transporting ATP synthase activity, rotational mechanism"/>
    <property type="evidence" value="ECO:0007669"/>
    <property type="project" value="TreeGrafter"/>
</dbReference>
<dbReference type="AlphaFoldDB" id="A0A4R7UEN6"/>
<dbReference type="PANTHER" id="PTHR42823">
    <property type="entry name" value="ATP SYNTHASE SUBUNIT A, CHLOROPLASTIC"/>
    <property type="match status" value="1"/>
</dbReference>
<feature type="transmembrane region" description="Helical" evidence="11">
    <location>
        <begin position="189"/>
        <end position="207"/>
    </location>
</feature>
<dbReference type="InterPro" id="IPR035908">
    <property type="entry name" value="F0_ATP_A_sf"/>
</dbReference>
<feature type="transmembrane region" description="Helical" evidence="11">
    <location>
        <begin position="77"/>
        <end position="97"/>
    </location>
</feature>
<evidence type="ECO:0000256" key="4">
    <source>
        <dbReference type="ARBA" id="ARBA00022547"/>
    </source>
</evidence>
<feature type="transmembrane region" description="Helical" evidence="11">
    <location>
        <begin position="103"/>
        <end position="124"/>
    </location>
</feature>
<comment type="caution">
    <text evidence="12">The sequence shown here is derived from an EMBL/GenBank/DDBJ whole genome shotgun (WGS) entry which is preliminary data.</text>
</comment>
<dbReference type="PANTHER" id="PTHR42823:SF3">
    <property type="entry name" value="ATP SYNTHASE SUBUNIT A, CHLOROPLASTIC"/>
    <property type="match status" value="1"/>
</dbReference>
<feature type="transmembrane region" description="Helical" evidence="11">
    <location>
        <begin position="155"/>
        <end position="177"/>
    </location>
</feature>
<accession>A0A4R7UEN6</accession>
<dbReference type="PRINTS" id="PR00123">
    <property type="entry name" value="ATPASEA"/>
</dbReference>
<dbReference type="GO" id="GO:0042777">
    <property type="term" value="P:proton motive force-driven plasma membrane ATP synthesis"/>
    <property type="evidence" value="ECO:0007669"/>
    <property type="project" value="TreeGrafter"/>
</dbReference>
<dbReference type="OrthoDB" id="9789241at2"/>
<evidence type="ECO:0000256" key="2">
    <source>
        <dbReference type="ARBA" id="ARBA00006810"/>
    </source>
</evidence>
<evidence type="ECO:0000256" key="5">
    <source>
        <dbReference type="ARBA" id="ARBA00022692"/>
    </source>
</evidence>
<dbReference type="GO" id="GO:0045259">
    <property type="term" value="C:proton-transporting ATP synthase complex"/>
    <property type="evidence" value="ECO:0007669"/>
    <property type="project" value="UniProtKB-KW"/>
</dbReference>
<evidence type="ECO:0000256" key="10">
    <source>
        <dbReference type="ARBA" id="ARBA00023310"/>
    </source>
</evidence>
<keyword evidence="5 11" id="KW-0812">Transmembrane</keyword>
<dbReference type="Gene3D" id="1.20.120.220">
    <property type="entry name" value="ATP synthase, F0 complex, subunit A"/>
    <property type="match status" value="1"/>
</dbReference>
<evidence type="ECO:0000313" key="12">
    <source>
        <dbReference type="EMBL" id="TDV24105.1"/>
    </source>
</evidence>
<dbReference type="Proteomes" id="UP000295757">
    <property type="component" value="Unassembled WGS sequence"/>
</dbReference>
<dbReference type="EMBL" id="SOCN01000001">
    <property type="protein sequence ID" value="TDV24105.1"/>
    <property type="molecule type" value="Genomic_DNA"/>
</dbReference>
<evidence type="ECO:0000313" key="13">
    <source>
        <dbReference type="Proteomes" id="UP000295757"/>
    </source>
</evidence>
<keyword evidence="4" id="KW-0138">CF(0)</keyword>
<name>A0A4R7UEN6_9BACT</name>
<keyword evidence="7 11" id="KW-1133">Transmembrane helix</keyword>